<evidence type="ECO:0000313" key="2">
    <source>
        <dbReference type="Proteomes" id="UP000787635"/>
    </source>
</evidence>
<name>A0ABX1EGK7_9PROT</name>
<sequence length="212" mass="22849">MIPGLRAEAVALLAAAEFAKNQHICFRRSAPRLLTVLATMAKANAAQFTYEERVSEVARQAGVGSRTSTGGATEFRTVTVGPLDGAEFLSDGYSPERDARALLTEMDLWLPGSPLTDDALLDLVASFEAHNPAKAVELWSWVSGLPGALRRAWAKVDAAQAFLSPENTGRLTRWGKQIGDREASAQRGADSIVFRYREDGASEFTSVPLGPK</sequence>
<proteinExistence type="predicted"/>
<protein>
    <recommendedName>
        <fullName evidence="3">Type I-E CRISPR-associated protein Cse2/CasB</fullName>
    </recommendedName>
</protein>
<comment type="caution">
    <text evidence="1">The sequence shown here is derived from an EMBL/GenBank/DDBJ whole genome shotgun (WGS) entry which is preliminary data.</text>
</comment>
<dbReference type="EMBL" id="JAAVNE010000123">
    <property type="protein sequence ID" value="NKC34642.1"/>
    <property type="molecule type" value="Genomic_DNA"/>
</dbReference>
<evidence type="ECO:0008006" key="3">
    <source>
        <dbReference type="Google" id="ProtNLM"/>
    </source>
</evidence>
<accession>A0ABX1EGK7</accession>
<dbReference type="Proteomes" id="UP000787635">
    <property type="component" value="Unassembled WGS sequence"/>
</dbReference>
<reference evidence="1 2" key="1">
    <citation type="submission" date="2020-03" db="EMBL/GenBank/DDBJ databases">
        <title>Roseomonas selenitidurans sp. nov. isolated from urban soil.</title>
        <authorList>
            <person name="Liu H."/>
        </authorList>
    </citation>
    <scope>NUCLEOTIDE SEQUENCE [LARGE SCALE GENOMIC DNA]</scope>
    <source>
        <strain evidence="1 2">BU-1</strain>
    </source>
</reference>
<evidence type="ECO:0000313" key="1">
    <source>
        <dbReference type="EMBL" id="NKC34642.1"/>
    </source>
</evidence>
<organism evidence="1 2">
    <name type="scientific">Falsiroseomonas selenitidurans</name>
    <dbReference type="NCBI Taxonomy" id="2716335"/>
    <lineage>
        <taxon>Bacteria</taxon>
        <taxon>Pseudomonadati</taxon>
        <taxon>Pseudomonadota</taxon>
        <taxon>Alphaproteobacteria</taxon>
        <taxon>Acetobacterales</taxon>
        <taxon>Roseomonadaceae</taxon>
        <taxon>Falsiroseomonas</taxon>
    </lineage>
</organism>
<gene>
    <name evidence="1" type="ORF">HEQ75_27610</name>
</gene>
<keyword evidence="2" id="KW-1185">Reference proteome</keyword>